<dbReference type="GO" id="GO:0015970">
    <property type="term" value="P:guanosine tetraphosphate biosynthetic process"/>
    <property type="evidence" value="ECO:0007669"/>
    <property type="project" value="UniProtKB-UniPathway"/>
</dbReference>
<feature type="domain" description="RelA/SpoT" evidence="2">
    <location>
        <begin position="49"/>
        <end position="186"/>
    </location>
</feature>
<dbReference type="PANTHER" id="PTHR41773:SF1">
    <property type="entry name" value="RELA_SPOT DOMAIN-CONTAINING PROTEIN"/>
    <property type="match status" value="1"/>
</dbReference>
<dbReference type="InterPro" id="IPR043519">
    <property type="entry name" value="NT_sf"/>
</dbReference>
<dbReference type="eggNOG" id="COG2357">
    <property type="taxonomic scope" value="Bacteria"/>
</dbReference>
<organism evidence="3 4">
    <name type="scientific">Peptoniphilus duerdenii ATCC BAA-1640</name>
    <dbReference type="NCBI Taxonomy" id="862517"/>
    <lineage>
        <taxon>Bacteria</taxon>
        <taxon>Bacillati</taxon>
        <taxon>Bacillota</taxon>
        <taxon>Tissierellia</taxon>
        <taxon>Tissierellales</taxon>
        <taxon>Peptoniphilaceae</taxon>
        <taxon>Peptoniphilus</taxon>
    </lineage>
</organism>
<dbReference type="AlphaFoldDB" id="E0NLB1"/>
<accession>E0NLB1</accession>
<evidence type="ECO:0000313" key="3">
    <source>
        <dbReference type="EMBL" id="EFM25416.1"/>
    </source>
</evidence>
<dbReference type="Pfam" id="PF04607">
    <property type="entry name" value="RelA_SpoT"/>
    <property type="match status" value="1"/>
</dbReference>
<evidence type="ECO:0000256" key="1">
    <source>
        <dbReference type="ARBA" id="ARBA00004976"/>
    </source>
</evidence>
<evidence type="ECO:0000313" key="4">
    <source>
        <dbReference type="Proteomes" id="UP000003280"/>
    </source>
</evidence>
<dbReference type="HOGENOM" id="CLU_610740_0_0_9"/>
<dbReference type="STRING" id="862517.HMPREF9225_0950"/>
<reference evidence="3 4" key="1">
    <citation type="submission" date="2010-07" db="EMBL/GenBank/DDBJ databases">
        <authorList>
            <person name="Muzny D."/>
            <person name="Qin X."/>
            <person name="Deng J."/>
            <person name="Jiang H."/>
            <person name="Liu Y."/>
            <person name="Qu J."/>
            <person name="Song X.-Z."/>
            <person name="Zhang L."/>
            <person name="Thornton R."/>
            <person name="Coyle M."/>
            <person name="Francisco L."/>
            <person name="Jackson L."/>
            <person name="Javaid M."/>
            <person name="Korchina V."/>
            <person name="Kovar C."/>
            <person name="Mata R."/>
            <person name="Mathew T."/>
            <person name="Ngo R."/>
            <person name="Nguyen L."/>
            <person name="Nguyen N."/>
            <person name="Okwuonu G."/>
            <person name="Ongeri F."/>
            <person name="Pham C."/>
            <person name="Simmons D."/>
            <person name="Wilczek-Boney K."/>
            <person name="Hale W."/>
            <person name="Jakkamsetti A."/>
            <person name="Pham P."/>
            <person name="Ruth R."/>
            <person name="San Lucas F."/>
            <person name="Warren J."/>
            <person name="Zhang J."/>
            <person name="Zhao Z."/>
            <person name="Zhou C."/>
            <person name="Zhu D."/>
            <person name="Lee S."/>
            <person name="Bess C."/>
            <person name="Blankenburg K."/>
            <person name="Forbes L."/>
            <person name="Fu Q."/>
            <person name="Gubbala S."/>
            <person name="Hirani K."/>
            <person name="Jayaseelan J.C."/>
            <person name="Lara F."/>
            <person name="Munidasa M."/>
            <person name="Palculict T."/>
            <person name="Patil S."/>
            <person name="Pu L.-L."/>
            <person name="Saada N."/>
            <person name="Tang L."/>
            <person name="Weissenberger G."/>
            <person name="Zhu Y."/>
            <person name="Hemphill L."/>
            <person name="Shang Y."/>
            <person name="Youmans B."/>
            <person name="Ayvaz T."/>
            <person name="Ross M."/>
            <person name="Santibanez J."/>
            <person name="Aqrawi P."/>
            <person name="Gross S."/>
            <person name="Joshi V."/>
            <person name="Fowler G."/>
            <person name="Nazareth L."/>
            <person name="Reid J."/>
            <person name="Worley K."/>
            <person name="Petrosino J."/>
            <person name="Highlander S."/>
            <person name="Gibbs R."/>
        </authorList>
    </citation>
    <scope>NUCLEOTIDE SEQUENCE [LARGE SCALE GENOMIC DNA]</scope>
    <source>
        <strain evidence="3 4">ATCC BAA-1640</strain>
    </source>
</reference>
<dbReference type="UniPathway" id="UPA00908">
    <property type="reaction ID" value="UER00884"/>
</dbReference>
<gene>
    <name evidence="3" type="ORF">HMPREF9225_0950</name>
</gene>
<dbReference type="EMBL" id="AEEH01000037">
    <property type="protein sequence ID" value="EFM25416.1"/>
    <property type="molecule type" value="Genomic_DNA"/>
</dbReference>
<evidence type="ECO:0000259" key="2">
    <source>
        <dbReference type="SMART" id="SM00954"/>
    </source>
</evidence>
<proteinExistence type="predicted"/>
<protein>
    <submittedName>
        <fullName evidence="3">RelA/SpoT domain protein</fullName>
    </submittedName>
</protein>
<comment type="pathway">
    <text evidence="1">Purine metabolism; ppGpp biosynthesis; ppGpp from GTP: step 1/2.</text>
</comment>
<keyword evidence="4" id="KW-1185">Reference proteome</keyword>
<dbReference type="RefSeq" id="WP_008901764.1">
    <property type="nucleotide sequence ID" value="NZ_GL397071.1"/>
</dbReference>
<dbReference type="SMART" id="SM00954">
    <property type="entry name" value="RelA_SpoT"/>
    <property type="match status" value="1"/>
</dbReference>
<name>E0NLB1_9FIRM</name>
<dbReference type="Proteomes" id="UP000003280">
    <property type="component" value="Unassembled WGS sequence"/>
</dbReference>
<dbReference type="InterPro" id="IPR007685">
    <property type="entry name" value="RelA_SpoT"/>
</dbReference>
<dbReference type="PANTHER" id="PTHR41773">
    <property type="entry name" value="GTP PYROPHOSPHATASE-RELATED"/>
    <property type="match status" value="1"/>
</dbReference>
<dbReference type="OrthoDB" id="1694513at2"/>
<dbReference type="Gene3D" id="3.30.460.10">
    <property type="entry name" value="Beta Polymerase, domain 2"/>
    <property type="match status" value="1"/>
</dbReference>
<sequence length="443" mass="52764">MKLQLFNFIDETLSCLGKNYDLLLDASRDISNFFRKEFQEEEGFVNISYRVKSRSSVKEKIVRNNYYLDRMSPEETLLEMQDLIGIRIECRFNKDEVDIFNKIKEIFCVYIDNDYNTNNIDRRILLKLSDKQPMIQKNGFRIYKIDGLFKTKSGRNLRFELQVKSIVNVFWGEIDHKVLYKNYNYMITENFFRDILGSIRTNLIMIDTQLMLLYNHVESMDAQNYEDNKKQLKILLSKIIHDVFNTKVREELGIVINFKNNTDVIVDYLFMKCVKQKELSYGDQFIKLLNRITSISNMEMDLESYITFDRPPTYVDSFTRSVGESLINVINEDLFWNMFFKIIFIIEEGSNAESFEEFLYFLRYKFSLVFIDVFKDKDIDYNIQRQVEDILLKKVADNFAENLSVEYILDLSPKYIEDTIESVEDILEKNDLDEAIDALKEVK</sequence>
<dbReference type="SUPFAM" id="SSF81301">
    <property type="entry name" value="Nucleotidyltransferase"/>
    <property type="match status" value="1"/>
</dbReference>
<comment type="caution">
    <text evidence="3">The sequence shown here is derived from an EMBL/GenBank/DDBJ whole genome shotgun (WGS) entry which is preliminary data.</text>
</comment>